<organism evidence="1 2">
    <name type="scientific">Sphingomonas caseinilyticus</name>
    <dbReference type="NCBI Taxonomy" id="2908205"/>
    <lineage>
        <taxon>Bacteria</taxon>
        <taxon>Pseudomonadati</taxon>
        <taxon>Pseudomonadota</taxon>
        <taxon>Alphaproteobacteria</taxon>
        <taxon>Sphingomonadales</taxon>
        <taxon>Sphingomonadaceae</taxon>
        <taxon>Sphingomonas</taxon>
    </lineage>
</organism>
<sequence>MELIKLACVGGLALALAACGGEKKEEAAAAETAVPAKLAGGLYEVSAEVTQLASTDNSTPATKSKQGETQLIKACVSADGQPEPALLGEAGDKCEIKNSYIRNGRMSAQMSCTREGQLGYVMPAMMGSYSADGFEGEINTLTYFSADGDYRLTRKVTAKRVGDCPAEGAAKSAA</sequence>
<comment type="caution">
    <text evidence="1">The sequence shown here is derived from an EMBL/GenBank/DDBJ whole genome shotgun (WGS) entry which is preliminary data.</text>
</comment>
<proteinExistence type="predicted"/>
<evidence type="ECO:0000313" key="1">
    <source>
        <dbReference type="EMBL" id="MCL6699160.1"/>
    </source>
</evidence>
<protein>
    <submittedName>
        <fullName evidence="1">DUF3617 domain-containing protein</fullName>
    </submittedName>
</protein>
<dbReference type="PROSITE" id="PS51257">
    <property type="entry name" value="PROKAR_LIPOPROTEIN"/>
    <property type="match status" value="1"/>
</dbReference>
<dbReference type="EMBL" id="JAMGBA010000002">
    <property type="protein sequence ID" value="MCL6699160.1"/>
    <property type="molecule type" value="Genomic_DNA"/>
</dbReference>
<dbReference type="RefSeq" id="WP_249904562.1">
    <property type="nucleotide sequence ID" value="NZ_JAMGBA010000002.1"/>
</dbReference>
<keyword evidence="2" id="KW-1185">Reference proteome</keyword>
<dbReference type="InterPro" id="IPR022061">
    <property type="entry name" value="DUF3617"/>
</dbReference>
<evidence type="ECO:0000313" key="2">
    <source>
        <dbReference type="Proteomes" id="UP001203410"/>
    </source>
</evidence>
<gene>
    <name evidence="1" type="ORF">LZ496_10260</name>
</gene>
<dbReference type="Pfam" id="PF12276">
    <property type="entry name" value="DUF3617"/>
    <property type="match status" value="1"/>
</dbReference>
<dbReference type="Proteomes" id="UP001203410">
    <property type="component" value="Unassembled WGS sequence"/>
</dbReference>
<accession>A0ABT0RVY8</accession>
<name>A0ABT0RVY8_9SPHN</name>
<reference evidence="1 2" key="1">
    <citation type="submission" date="2022-05" db="EMBL/GenBank/DDBJ databases">
        <authorList>
            <person name="Jo J.-H."/>
            <person name="Im W.-T."/>
        </authorList>
    </citation>
    <scope>NUCLEOTIDE SEQUENCE [LARGE SCALE GENOMIC DNA]</scope>
    <source>
        <strain evidence="1 2">NSE70-1</strain>
    </source>
</reference>